<dbReference type="PROSITE" id="PS50842">
    <property type="entry name" value="EXPANSIN_EG45"/>
    <property type="match status" value="1"/>
</dbReference>
<dbReference type="RefSeq" id="XP_004183856.1">
    <property type="nucleotide sequence ID" value="XM_004183808.1"/>
</dbReference>
<dbReference type="Gene3D" id="2.40.40.10">
    <property type="entry name" value="RlpA-like domain"/>
    <property type="match status" value="1"/>
</dbReference>
<name>A0A0A1TY93_ENTIV</name>
<reference evidence="7 8" key="1">
    <citation type="submission" date="2012-10" db="EMBL/GenBank/DDBJ databases">
        <authorList>
            <person name="Zafar N."/>
            <person name="Inman J."/>
            <person name="Hall N."/>
            <person name="Lorenzi H."/>
            <person name="Caler E."/>
        </authorList>
    </citation>
    <scope>NUCLEOTIDE SEQUENCE [LARGE SCALE GENOMIC DNA]</scope>
    <source>
        <strain evidence="7 8">IP1</strain>
    </source>
</reference>
<dbReference type="PANTHER" id="PTHR31836">
    <property type="match status" value="1"/>
</dbReference>
<evidence type="ECO:0000259" key="6">
    <source>
        <dbReference type="PROSITE" id="PS50842"/>
    </source>
</evidence>
<evidence type="ECO:0000256" key="2">
    <source>
        <dbReference type="ARBA" id="ARBA00022729"/>
    </source>
</evidence>
<evidence type="ECO:0000256" key="3">
    <source>
        <dbReference type="ARBA" id="ARBA00023157"/>
    </source>
</evidence>
<feature type="signal peptide" evidence="5">
    <location>
        <begin position="1"/>
        <end position="22"/>
    </location>
</feature>
<dbReference type="SUPFAM" id="SSF50685">
    <property type="entry name" value="Barwin-like endoglucanases"/>
    <property type="match status" value="1"/>
</dbReference>
<dbReference type="KEGG" id="eiv:EIN_169550"/>
<dbReference type="OrthoDB" id="5823761at2759"/>
<keyword evidence="3" id="KW-1015">Disulfide bond</keyword>
<dbReference type="InterPro" id="IPR036908">
    <property type="entry name" value="RlpA-like_sf"/>
</dbReference>
<dbReference type="CDD" id="cd22271">
    <property type="entry name" value="DPBB_EXP_N-like"/>
    <property type="match status" value="1"/>
</dbReference>
<protein>
    <recommendedName>
        <fullName evidence="6">Expansin-like EG45 domain-containing protein</fullName>
    </recommendedName>
</protein>
<organism evidence="7 8">
    <name type="scientific">Entamoeba invadens IP1</name>
    <dbReference type="NCBI Taxonomy" id="370355"/>
    <lineage>
        <taxon>Eukaryota</taxon>
        <taxon>Amoebozoa</taxon>
        <taxon>Evosea</taxon>
        <taxon>Archamoebae</taxon>
        <taxon>Mastigamoebida</taxon>
        <taxon>Entamoebidae</taxon>
        <taxon>Entamoeba</taxon>
    </lineage>
</organism>
<sequence>MLFILLTTISSAYLTPLSDCQAARITYYDSYSSENVRCQLGTANMDTLFRCAPNTAFLNKASQCGICYEAVGELGSVRFMVTDECPASSNSEHCSGDYTHFDMAANAFPSLCKSSLGICNITYRMVACDHTGNIQAKLKDGSGNGYIGAIFRNHVVGIKKVQISLGGNTHDLTRDESNQWEYNGILSLPITYLITSIDDDTVNLVINDYSTTTLHEAERNFKIPQDTFFDISTLQKTTKTSSQECCQMPEYNTVYTDRFETPFLFLTGGTKNECDSNKYEGSCAVSVKIAQWGYFKITTGDHQLYAKSIKAVTFYAKATKASNLDLWAETVSGFKKTISMTTNFQMYTINLSEMGVKESDQYWYGIQFQNTDPSEVTYYLDAIILVYDDEVCTEKCSDHTSTCKTIVESSDDTSSAQKSSQPDESSSSEGKESNAMSSDNTQSSEESSNNSGESSGKPSGESSESKESSDKPGVISSDNTPSGGESGNNEESKVPGQDGSISIFCLTAAFICVVVLV</sequence>
<evidence type="ECO:0000256" key="5">
    <source>
        <dbReference type="SAM" id="SignalP"/>
    </source>
</evidence>
<dbReference type="Proteomes" id="UP000014680">
    <property type="component" value="Unassembled WGS sequence"/>
</dbReference>
<dbReference type="InterPro" id="IPR036749">
    <property type="entry name" value="Expansin_CBD_sf"/>
</dbReference>
<dbReference type="PANTHER" id="PTHR31836:SF21">
    <property type="entry name" value="EXPANSIN-LIKE PROTEIN 7"/>
    <property type="match status" value="1"/>
</dbReference>
<comment type="similarity">
    <text evidence="1">Belongs to the expansin family. Expansin A subfamily.</text>
</comment>
<evidence type="ECO:0000256" key="1">
    <source>
        <dbReference type="ARBA" id="ARBA00005392"/>
    </source>
</evidence>
<dbReference type="Gene3D" id="2.60.120.430">
    <property type="entry name" value="Galactose-binding lectin"/>
    <property type="match status" value="1"/>
</dbReference>
<dbReference type="EMBL" id="KB207112">
    <property type="protein sequence ID" value="ELP84510.1"/>
    <property type="molecule type" value="Genomic_DNA"/>
</dbReference>
<evidence type="ECO:0000313" key="8">
    <source>
        <dbReference type="Proteomes" id="UP000014680"/>
    </source>
</evidence>
<feature type="region of interest" description="Disordered" evidence="4">
    <location>
        <begin position="407"/>
        <end position="498"/>
    </location>
</feature>
<keyword evidence="8" id="KW-1185">Reference proteome</keyword>
<feature type="domain" description="Expansin-like EG45" evidence="6">
    <location>
        <begin position="49"/>
        <end position="133"/>
    </location>
</feature>
<feature type="compositionally biased region" description="Low complexity" evidence="4">
    <location>
        <begin position="443"/>
        <end position="462"/>
    </location>
</feature>
<evidence type="ECO:0000256" key="4">
    <source>
        <dbReference type="SAM" id="MobiDB-lite"/>
    </source>
</evidence>
<keyword evidence="2 5" id="KW-0732">Signal</keyword>
<feature type="chain" id="PRO_5001990537" description="Expansin-like EG45 domain-containing protein" evidence="5">
    <location>
        <begin position="23"/>
        <end position="517"/>
    </location>
</feature>
<dbReference type="VEuPathDB" id="AmoebaDB:EIN_169550"/>
<feature type="compositionally biased region" description="Polar residues" evidence="4">
    <location>
        <begin position="476"/>
        <end position="489"/>
    </location>
</feature>
<feature type="compositionally biased region" description="Low complexity" evidence="4">
    <location>
        <begin position="412"/>
        <end position="428"/>
    </location>
</feature>
<proteinExistence type="inferred from homology"/>
<dbReference type="AlphaFoldDB" id="A0A0A1TY93"/>
<dbReference type="InterPro" id="IPR007112">
    <property type="entry name" value="Expansin/allergen_DPBB_dom"/>
</dbReference>
<dbReference type="InterPro" id="IPR051477">
    <property type="entry name" value="Expansin_CellWall"/>
</dbReference>
<accession>A0A0A1TY93</accession>
<dbReference type="Gene3D" id="2.60.40.760">
    <property type="entry name" value="Expansin, cellulose-binding-like domain"/>
    <property type="match status" value="1"/>
</dbReference>
<gene>
    <name evidence="7" type="ORF">EIN_169550</name>
</gene>
<dbReference type="GeneID" id="14883699"/>
<evidence type="ECO:0000313" key="7">
    <source>
        <dbReference type="EMBL" id="ELP84510.1"/>
    </source>
</evidence>